<reference evidence="1 2" key="1">
    <citation type="journal article" date="2018" name="BMC Genomics">
        <title>Comparative genome analyses reveal sequence features reflecting distinct modes of host-adaptation between dicot and monocot powdery mildew.</title>
        <authorList>
            <person name="Wu Y."/>
            <person name="Ma X."/>
            <person name="Pan Z."/>
            <person name="Kale S.D."/>
            <person name="Song Y."/>
            <person name="King H."/>
            <person name="Zhang Q."/>
            <person name="Presley C."/>
            <person name="Deng X."/>
            <person name="Wei C.I."/>
            <person name="Xiao S."/>
        </authorList>
    </citation>
    <scope>NUCLEOTIDE SEQUENCE [LARGE SCALE GENOMIC DNA]</scope>
    <source>
        <strain evidence="1">UMSG2</strain>
    </source>
</reference>
<dbReference type="Proteomes" id="UP000286134">
    <property type="component" value="Unassembled WGS sequence"/>
</dbReference>
<sequence length="114" mass="13420">MYDNEKTHFEISDLENASNTDINRFERSKHLATVERHIRTRLRDRLIVNGVYMKLIGNINKKLIADQLMEPLQAKDYHKFTQKDEIERSDKRVLPTSKSLISLEIHDDLSTDPI</sequence>
<gene>
    <name evidence="1" type="ORF">OnM2_056025</name>
</gene>
<accession>A0A420HQX6</accession>
<dbReference type="AlphaFoldDB" id="A0A420HQX6"/>
<evidence type="ECO:0000313" key="2">
    <source>
        <dbReference type="Proteomes" id="UP000286134"/>
    </source>
</evidence>
<comment type="caution">
    <text evidence="1">The sequence shown here is derived from an EMBL/GenBank/DDBJ whole genome shotgun (WGS) entry which is preliminary data.</text>
</comment>
<organism evidence="1 2">
    <name type="scientific">Erysiphe neolycopersici</name>
    <dbReference type="NCBI Taxonomy" id="212602"/>
    <lineage>
        <taxon>Eukaryota</taxon>
        <taxon>Fungi</taxon>
        <taxon>Dikarya</taxon>
        <taxon>Ascomycota</taxon>
        <taxon>Pezizomycotina</taxon>
        <taxon>Leotiomycetes</taxon>
        <taxon>Erysiphales</taxon>
        <taxon>Erysiphaceae</taxon>
        <taxon>Erysiphe</taxon>
    </lineage>
</organism>
<name>A0A420HQX6_9PEZI</name>
<evidence type="ECO:0000313" key="1">
    <source>
        <dbReference type="EMBL" id="RKF59874.1"/>
    </source>
</evidence>
<proteinExistence type="predicted"/>
<keyword evidence="2" id="KW-1185">Reference proteome</keyword>
<protein>
    <submittedName>
        <fullName evidence="1">Uncharacterized protein</fullName>
    </submittedName>
</protein>
<dbReference type="EMBL" id="MCFK01005638">
    <property type="protein sequence ID" value="RKF59874.1"/>
    <property type="molecule type" value="Genomic_DNA"/>
</dbReference>